<keyword evidence="1" id="KW-1133">Transmembrane helix</keyword>
<keyword evidence="3" id="KW-1185">Reference proteome</keyword>
<dbReference type="Proteomes" id="UP000049472">
    <property type="component" value="Unassembled WGS sequence"/>
</dbReference>
<protein>
    <recommendedName>
        <fullName evidence="4">Pilus assembly protein</fullName>
    </recommendedName>
</protein>
<evidence type="ECO:0000313" key="3">
    <source>
        <dbReference type="Proteomes" id="UP000049472"/>
    </source>
</evidence>
<gene>
    <name evidence="2" type="ORF">T1815_00351</name>
</gene>
<accession>A0A0M6WX37</accession>
<organism evidence="2 3">
    <name type="scientific">Agathobacter rectalis</name>
    <dbReference type="NCBI Taxonomy" id="39491"/>
    <lineage>
        <taxon>Bacteria</taxon>
        <taxon>Bacillati</taxon>
        <taxon>Bacillota</taxon>
        <taxon>Clostridia</taxon>
        <taxon>Lachnospirales</taxon>
        <taxon>Lachnospiraceae</taxon>
        <taxon>Agathobacter</taxon>
    </lineage>
</organism>
<keyword evidence="1" id="KW-0812">Transmembrane</keyword>
<evidence type="ECO:0000256" key="1">
    <source>
        <dbReference type="SAM" id="Phobius"/>
    </source>
</evidence>
<evidence type="ECO:0000313" key="2">
    <source>
        <dbReference type="EMBL" id="CRL41998.1"/>
    </source>
</evidence>
<name>A0A0M6WX37_9FIRM</name>
<proteinExistence type="predicted"/>
<dbReference type="RefSeq" id="WP_055062722.1">
    <property type="nucleotide sequence ID" value="NZ_CVRQ01000058.1"/>
</dbReference>
<sequence>MKVSFVNKVKFHIKKLYRKAKLPGDDSSQKMPSCTCLKASYTLEAAVIFPLVAGFFVFILFFFRVVQVESQVKAALYYSSRMSALASSANDSSVVSVATAEVLFRSQISDSKHIDTYVSGGKYGVSLLGSKMDGDDVALKAKYKVKLPVSFFTVDGIWIEDYSNSRKWTGKNPGEKTDPYVFYTDYGSVYHLSEQCNYLDLSIKSIKWSQVGASRNKDGRKYHACYCAADKKTKTSTVFITDYGTSYHGKLGCSKLKRTVHKVHKSEVNDKNLCSKCKGEGT</sequence>
<dbReference type="AlphaFoldDB" id="A0A0M6WX37"/>
<reference evidence="3" key="1">
    <citation type="submission" date="2015-05" db="EMBL/GenBank/DDBJ databases">
        <authorList>
            <consortium name="Pathogen Informatics"/>
        </authorList>
    </citation>
    <scope>NUCLEOTIDE SEQUENCE [LARGE SCALE GENOMIC DNA]</scope>
    <source>
        <strain evidence="3">T1-815</strain>
    </source>
</reference>
<evidence type="ECO:0008006" key="4">
    <source>
        <dbReference type="Google" id="ProtNLM"/>
    </source>
</evidence>
<keyword evidence="1" id="KW-0472">Membrane</keyword>
<dbReference type="EMBL" id="CVRQ01000058">
    <property type="protein sequence ID" value="CRL41998.1"/>
    <property type="molecule type" value="Genomic_DNA"/>
</dbReference>
<feature type="transmembrane region" description="Helical" evidence="1">
    <location>
        <begin position="47"/>
        <end position="66"/>
    </location>
</feature>